<reference evidence="1 2" key="1">
    <citation type="submission" date="2024-01" db="EMBL/GenBank/DDBJ databases">
        <title>The genomes of 5 underutilized Papilionoideae crops provide insights into root nodulation and disease resistanc.</title>
        <authorList>
            <person name="Jiang F."/>
        </authorList>
    </citation>
    <scope>NUCLEOTIDE SEQUENCE [LARGE SCALE GENOMIC DNA]</scope>
    <source>
        <strain evidence="1">LVBAO_FW01</strain>
        <tissue evidence="1">Leaves</tissue>
    </source>
</reference>
<comment type="caution">
    <text evidence="1">The sequence shown here is derived from an EMBL/GenBank/DDBJ whole genome shotgun (WGS) entry which is preliminary data.</text>
</comment>
<dbReference type="Proteomes" id="UP001367508">
    <property type="component" value="Unassembled WGS sequence"/>
</dbReference>
<organism evidence="1 2">
    <name type="scientific">Canavalia gladiata</name>
    <name type="common">Sword bean</name>
    <name type="synonym">Dolichos gladiatus</name>
    <dbReference type="NCBI Taxonomy" id="3824"/>
    <lineage>
        <taxon>Eukaryota</taxon>
        <taxon>Viridiplantae</taxon>
        <taxon>Streptophyta</taxon>
        <taxon>Embryophyta</taxon>
        <taxon>Tracheophyta</taxon>
        <taxon>Spermatophyta</taxon>
        <taxon>Magnoliopsida</taxon>
        <taxon>eudicotyledons</taxon>
        <taxon>Gunneridae</taxon>
        <taxon>Pentapetalae</taxon>
        <taxon>rosids</taxon>
        <taxon>fabids</taxon>
        <taxon>Fabales</taxon>
        <taxon>Fabaceae</taxon>
        <taxon>Papilionoideae</taxon>
        <taxon>50 kb inversion clade</taxon>
        <taxon>NPAAA clade</taxon>
        <taxon>indigoferoid/millettioid clade</taxon>
        <taxon>Phaseoleae</taxon>
        <taxon>Canavalia</taxon>
    </lineage>
</organism>
<protein>
    <submittedName>
        <fullName evidence="1">Uncharacterized protein</fullName>
    </submittedName>
</protein>
<evidence type="ECO:0000313" key="2">
    <source>
        <dbReference type="Proteomes" id="UP001367508"/>
    </source>
</evidence>
<dbReference type="AlphaFoldDB" id="A0AAN9MCB4"/>
<dbReference type="EMBL" id="JAYMYQ010000002">
    <property type="protein sequence ID" value="KAK7350244.1"/>
    <property type="molecule type" value="Genomic_DNA"/>
</dbReference>
<evidence type="ECO:0000313" key="1">
    <source>
        <dbReference type="EMBL" id="KAK7350244.1"/>
    </source>
</evidence>
<gene>
    <name evidence="1" type="ORF">VNO77_08586</name>
</gene>
<name>A0AAN9MCB4_CANGL</name>
<proteinExistence type="predicted"/>
<sequence>MKNRWIWISINDVVSLYLGDPPRNVKNPKLLVTRPANAFVRNLRMSYHMAPRGSSLFSSSLQQSLMIRPCPDALRRKRARF</sequence>
<keyword evidence="2" id="KW-1185">Reference proteome</keyword>
<accession>A0AAN9MCB4</accession>